<reference evidence="3" key="1">
    <citation type="journal article" date="2017" name="bioRxiv">
        <title>Comparative analysis of the genomes of Stylophora pistillata and Acropora digitifera provides evidence for extensive differences between species of corals.</title>
        <authorList>
            <person name="Voolstra C.R."/>
            <person name="Li Y."/>
            <person name="Liew Y.J."/>
            <person name="Baumgarten S."/>
            <person name="Zoccola D."/>
            <person name="Flot J.-F."/>
            <person name="Tambutte S."/>
            <person name="Allemand D."/>
            <person name="Aranda M."/>
        </authorList>
    </citation>
    <scope>NUCLEOTIDE SEQUENCE [LARGE SCALE GENOMIC DNA]</scope>
</reference>
<comment type="caution">
    <text evidence="2">The sequence shown here is derived from an EMBL/GenBank/DDBJ whole genome shotgun (WGS) entry which is preliminary data.</text>
</comment>
<evidence type="ECO:0000313" key="3">
    <source>
        <dbReference type="Proteomes" id="UP000225706"/>
    </source>
</evidence>
<feature type="domain" description="Integrase catalytic" evidence="1">
    <location>
        <begin position="175"/>
        <end position="331"/>
    </location>
</feature>
<dbReference type="FunFam" id="3.30.420.10:FF:000063">
    <property type="entry name" value="Retrovirus-related Pol polyprotein from transposon 297-like Protein"/>
    <property type="match status" value="1"/>
</dbReference>
<dbReference type="Proteomes" id="UP000225706">
    <property type="component" value="Unassembled WGS sequence"/>
</dbReference>
<dbReference type="SUPFAM" id="SSF53098">
    <property type="entry name" value="Ribonuclease H-like"/>
    <property type="match status" value="1"/>
</dbReference>
<dbReference type="AlphaFoldDB" id="A0A2B4S1V6"/>
<protein>
    <submittedName>
        <fullName evidence="2">Uncharacterized protein K02A2.6</fullName>
    </submittedName>
</protein>
<gene>
    <name evidence="2" type="primary">K02A2.6</name>
    <name evidence="2" type="ORF">AWC38_SpisGene13002</name>
</gene>
<dbReference type="Gene3D" id="3.30.420.10">
    <property type="entry name" value="Ribonuclease H-like superfamily/Ribonuclease H"/>
    <property type="match status" value="1"/>
</dbReference>
<dbReference type="PANTHER" id="PTHR37984">
    <property type="entry name" value="PROTEIN CBG26694"/>
    <property type="match status" value="1"/>
</dbReference>
<organism evidence="2 3">
    <name type="scientific">Stylophora pistillata</name>
    <name type="common">Smooth cauliflower coral</name>
    <dbReference type="NCBI Taxonomy" id="50429"/>
    <lineage>
        <taxon>Eukaryota</taxon>
        <taxon>Metazoa</taxon>
        <taxon>Cnidaria</taxon>
        <taxon>Anthozoa</taxon>
        <taxon>Hexacorallia</taxon>
        <taxon>Scleractinia</taxon>
        <taxon>Astrocoeniina</taxon>
        <taxon>Pocilloporidae</taxon>
        <taxon>Stylophora</taxon>
    </lineage>
</organism>
<dbReference type="Pfam" id="PF00665">
    <property type="entry name" value="rve"/>
    <property type="match status" value="1"/>
</dbReference>
<dbReference type="PANTHER" id="PTHR37984:SF11">
    <property type="entry name" value="INTEGRASE CATALYTIC DOMAIN-CONTAINING PROTEIN"/>
    <property type="match status" value="1"/>
</dbReference>
<accession>A0A2B4S1V6</accession>
<dbReference type="InterPro" id="IPR001584">
    <property type="entry name" value="Integrase_cat-core"/>
</dbReference>
<dbReference type="GO" id="GO:0003676">
    <property type="term" value="F:nucleic acid binding"/>
    <property type="evidence" value="ECO:0007669"/>
    <property type="project" value="InterPro"/>
</dbReference>
<dbReference type="FunFam" id="1.10.340.70:FF:000003">
    <property type="entry name" value="Protein CBG25708"/>
    <property type="match status" value="1"/>
</dbReference>
<name>A0A2B4S1V6_STYPI</name>
<dbReference type="Pfam" id="PF17921">
    <property type="entry name" value="Integrase_H2C2"/>
    <property type="match status" value="1"/>
</dbReference>
<evidence type="ECO:0000259" key="1">
    <source>
        <dbReference type="PROSITE" id="PS50994"/>
    </source>
</evidence>
<dbReference type="PROSITE" id="PS50994">
    <property type="entry name" value="INTEGRASE"/>
    <property type="match status" value="1"/>
</dbReference>
<dbReference type="STRING" id="50429.A0A2B4S1V6"/>
<dbReference type="GO" id="GO:0015074">
    <property type="term" value="P:DNA integration"/>
    <property type="evidence" value="ECO:0007669"/>
    <property type="project" value="InterPro"/>
</dbReference>
<dbReference type="Gene3D" id="1.10.340.70">
    <property type="match status" value="1"/>
</dbReference>
<evidence type="ECO:0000313" key="2">
    <source>
        <dbReference type="EMBL" id="PFX22482.1"/>
    </source>
</evidence>
<dbReference type="InterPro" id="IPR036397">
    <property type="entry name" value="RNaseH_sf"/>
</dbReference>
<dbReference type="InterPro" id="IPR012337">
    <property type="entry name" value="RNaseH-like_sf"/>
</dbReference>
<dbReference type="InterPro" id="IPR050951">
    <property type="entry name" value="Retrovirus_Pol_polyprotein"/>
</dbReference>
<proteinExistence type="predicted"/>
<dbReference type="OrthoDB" id="5976044at2759"/>
<keyword evidence="3" id="KW-1185">Reference proteome</keyword>
<sequence>MQVFDYTIEYKPGSENIADSLSRLSCYHSLDEEKTRNVAEEYVRFIAQKATPKAMTTREVEEHSHRDAEVSELRRCIREGVWNNKECVKYIPVKDELCAIGKVVLRGTRIVIPQTLRQQVLAIAHEGHVGIVATKLRLRTKVWWPGIDKDAEQYVRSCHGCQLVGQATPPEPLMPTELPLGKWQDLSLDLLGPMPTGEYLLVVIDYYSRYYEVEILMSVTASQIISRLETIFAVHGLPVTITSDNGPQFRCEEFEHFLVDNGILHRKVTPQWAQANGEVERQNRSLLKSMRIAQAEGKNWRKELFHYLATYRTTPHTVTGVSPAELLFGRKIRTKMPELHEPTINNDELRDRDWEKKIKAKTYADERRGAQPNDLQTGDQVLLKKKKSDKLLAKFESEPYEIIEKKGNSVVAQSPEKVQYQRNVTEKRRDVVSVT</sequence>
<dbReference type="InterPro" id="IPR041588">
    <property type="entry name" value="Integrase_H2C2"/>
</dbReference>
<dbReference type="EMBL" id="LSMT01000238">
    <property type="protein sequence ID" value="PFX22482.1"/>
    <property type="molecule type" value="Genomic_DNA"/>
</dbReference>